<sequence>MDNNRGAIEAILFISAQPVTIGELATATGLTEAEADREVRALHDDYEASGGRGITVREVAGGWRMYTNPMYADVISAHVTRAHSGKLSTAALETLAVIAYQQPISRAQVAAVRGVSVDGVVRTLATRGLIEPRGQTETTGATLWGTTDYFLEEMGMNSLEELPPLAPYLPDNTELEEVEKEIR</sequence>
<dbReference type="EMBL" id="AGWL01000008">
    <property type="protein sequence ID" value="EKU94609.1"/>
    <property type="molecule type" value="Genomic_DNA"/>
</dbReference>
<dbReference type="Gene3D" id="1.10.10.10">
    <property type="entry name" value="Winged helix-like DNA-binding domain superfamily/Winged helix DNA-binding domain"/>
    <property type="match status" value="2"/>
</dbReference>
<keyword evidence="4" id="KW-0131">Cell cycle</keyword>
<dbReference type="STRING" id="202789.GCA_001457435_00548"/>
<dbReference type="InterPro" id="IPR036390">
    <property type="entry name" value="WH_DNA-bd_sf"/>
</dbReference>
<dbReference type="SUPFAM" id="SSF46785">
    <property type="entry name" value="Winged helix' DNA-binding domain"/>
    <property type="match status" value="2"/>
</dbReference>
<keyword evidence="1" id="KW-0963">Cytoplasm</keyword>
<dbReference type="InterPro" id="IPR005234">
    <property type="entry name" value="ScpB_csome_segregation"/>
</dbReference>
<keyword evidence="3" id="KW-0159">Chromosome partition</keyword>
<evidence type="ECO:0000256" key="3">
    <source>
        <dbReference type="ARBA" id="ARBA00022829"/>
    </source>
</evidence>
<evidence type="ECO:0000256" key="2">
    <source>
        <dbReference type="ARBA" id="ARBA00022618"/>
    </source>
</evidence>
<evidence type="ECO:0000256" key="1">
    <source>
        <dbReference type="ARBA" id="ARBA00022490"/>
    </source>
</evidence>
<comment type="caution">
    <text evidence="5">The sequence shown here is derived from an EMBL/GenBank/DDBJ whole genome shotgun (WGS) entry which is preliminary data.</text>
</comment>
<dbReference type="PIRSF" id="PIRSF019345">
    <property type="entry name" value="ScpB"/>
    <property type="match status" value="1"/>
</dbReference>
<name>K9EBG6_9ACTO</name>
<dbReference type="PANTHER" id="PTHR34298:SF2">
    <property type="entry name" value="SEGREGATION AND CONDENSATION PROTEIN B"/>
    <property type="match status" value="1"/>
</dbReference>
<dbReference type="eggNOG" id="COG1386">
    <property type="taxonomic scope" value="Bacteria"/>
</dbReference>
<dbReference type="Proteomes" id="UP000009888">
    <property type="component" value="Unassembled WGS sequence"/>
</dbReference>
<dbReference type="AlphaFoldDB" id="K9EBG6"/>
<evidence type="ECO:0000313" key="6">
    <source>
        <dbReference type="Proteomes" id="UP000009888"/>
    </source>
</evidence>
<dbReference type="PATRIC" id="fig|883066.3.peg.1619"/>
<dbReference type="GO" id="GO:0051304">
    <property type="term" value="P:chromosome separation"/>
    <property type="evidence" value="ECO:0007669"/>
    <property type="project" value="InterPro"/>
</dbReference>
<organism evidence="5 6">
    <name type="scientific">Actinobaculum massiliense ACS-171-V-Col2</name>
    <dbReference type="NCBI Taxonomy" id="883066"/>
    <lineage>
        <taxon>Bacteria</taxon>
        <taxon>Bacillati</taxon>
        <taxon>Actinomycetota</taxon>
        <taxon>Actinomycetes</taxon>
        <taxon>Actinomycetales</taxon>
        <taxon>Actinomycetaceae</taxon>
        <taxon>Actinobaculum</taxon>
    </lineage>
</organism>
<gene>
    <name evidence="5" type="ORF">HMPREF9233_01556</name>
</gene>
<dbReference type="GO" id="GO:0051301">
    <property type="term" value="P:cell division"/>
    <property type="evidence" value="ECO:0007669"/>
    <property type="project" value="UniProtKB-KW"/>
</dbReference>
<dbReference type="InterPro" id="IPR036388">
    <property type="entry name" value="WH-like_DNA-bd_sf"/>
</dbReference>
<proteinExistence type="predicted"/>
<dbReference type="NCBIfam" id="TIGR00281">
    <property type="entry name" value="SMC-Scp complex subunit ScpB"/>
    <property type="match status" value="1"/>
</dbReference>
<dbReference type="Pfam" id="PF04079">
    <property type="entry name" value="SMC_ScpB"/>
    <property type="match status" value="1"/>
</dbReference>
<dbReference type="PANTHER" id="PTHR34298">
    <property type="entry name" value="SEGREGATION AND CONDENSATION PROTEIN B"/>
    <property type="match status" value="1"/>
</dbReference>
<keyword evidence="6" id="KW-1185">Reference proteome</keyword>
<dbReference type="RefSeq" id="WP_007001761.1">
    <property type="nucleotide sequence ID" value="NZ_JH992956.1"/>
</dbReference>
<protein>
    <submittedName>
        <fullName evidence="5">Segregation and condensation protein B</fullName>
    </submittedName>
</protein>
<keyword evidence="2" id="KW-0132">Cell division</keyword>
<accession>K9EBG6</accession>
<reference evidence="5 6" key="1">
    <citation type="submission" date="2012-09" db="EMBL/GenBank/DDBJ databases">
        <title>The Genome Sequence of Actinobaculum massiliae ACS-171-V-COL2.</title>
        <authorList>
            <consortium name="The Broad Institute Genome Sequencing Platform"/>
            <person name="Earl A."/>
            <person name="Ward D."/>
            <person name="Feldgarden M."/>
            <person name="Gevers D."/>
            <person name="Saerens B."/>
            <person name="Vaneechoutte M."/>
            <person name="Walker B."/>
            <person name="Young S.K."/>
            <person name="Zeng Q."/>
            <person name="Gargeya S."/>
            <person name="Fitzgerald M."/>
            <person name="Haas B."/>
            <person name="Abouelleil A."/>
            <person name="Alvarado L."/>
            <person name="Arachchi H.M."/>
            <person name="Berlin A."/>
            <person name="Chapman S.B."/>
            <person name="Goldberg J."/>
            <person name="Griggs A."/>
            <person name="Gujja S."/>
            <person name="Hansen M."/>
            <person name="Howarth C."/>
            <person name="Imamovic A."/>
            <person name="Larimer J."/>
            <person name="McCowen C."/>
            <person name="Montmayeur A."/>
            <person name="Murphy C."/>
            <person name="Neiman D."/>
            <person name="Pearson M."/>
            <person name="Priest M."/>
            <person name="Roberts A."/>
            <person name="Saif S."/>
            <person name="Shea T."/>
            <person name="Sisk P."/>
            <person name="Sykes S."/>
            <person name="Wortman J."/>
            <person name="Nusbaum C."/>
            <person name="Birren B."/>
        </authorList>
    </citation>
    <scope>NUCLEOTIDE SEQUENCE [LARGE SCALE GENOMIC DNA]</scope>
    <source>
        <strain evidence="6">ACS-171-V-Col2</strain>
    </source>
</reference>
<evidence type="ECO:0000256" key="4">
    <source>
        <dbReference type="ARBA" id="ARBA00023306"/>
    </source>
</evidence>
<evidence type="ECO:0000313" key="5">
    <source>
        <dbReference type="EMBL" id="EKU94609.1"/>
    </source>
</evidence>
<dbReference type="HOGENOM" id="CLU_045647_5_1_11"/>